<dbReference type="InterPro" id="IPR032466">
    <property type="entry name" value="Metal_Hydrolase"/>
</dbReference>
<dbReference type="InterPro" id="IPR051781">
    <property type="entry name" value="Metallo-dep_Hydrolase"/>
</dbReference>
<proteinExistence type="predicted"/>
<dbReference type="GO" id="GO:0016810">
    <property type="term" value="F:hydrolase activity, acting on carbon-nitrogen (but not peptide) bonds"/>
    <property type="evidence" value="ECO:0007669"/>
    <property type="project" value="InterPro"/>
</dbReference>
<feature type="signal peptide" evidence="1">
    <location>
        <begin position="1"/>
        <end position="19"/>
    </location>
</feature>
<keyword evidence="3" id="KW-0378">Hydrolase</keyword>
<feature type="domain" description="Amidohydrolase-related" evidence="2">
    <location>
        <begin position="331"/>
        <end position="388"/>
    </location>
</feature>
<dbReference type="Pfam" id="PF01979">
    <property type="entry name" value="Amidohydro_1"/>
    <property type="match status" value="1"/>
</dbReference>
<evidence type="ECO:0000313" key="4">
    <source>
        <dbReference type="Proteomes" id="UP000516148"/>
    </source>
</evidence>
<dbReference type="EMBL" id="CP061038">
    <property type="protein sequence ID" value="QNQ08530.1"/>
    <property type="molecule type" value="Genomic_DNA"/>
</dbReference>
<dbReference type="PANTHER" id="PTHR43135:SF3">
    <property type="entry name" value="ALPHA-D-RIBOSE 1-METHYLPHOSPHONATE 5-TRIPHOSPHATE DIPHOSPHATASE"/>
    <property type="match status" value="1"/>
</dbReference>
<evidence type="ECO:0000256" key="1">
    <source>
        <dbReference type="SAM" id="SignalP"/>
    </source>
</evidence>
<name>A0A7H0LFS7_9SPHN</name>
<dbReference type="Gene3D" id="2.30.40.10">
    <property type="entry name" value="Urease, subunit C, domain 1"/>
    <property type="match status" value="1"/>
</dbReference>
<accession>A0A7H0LFS7</accession>
<dbReference type="SUPFAM" id="SSF51556">
    <property type="entry name" value="Metallo-dependent hydrolases"/>
    <property type="match status" value="1"/>
</dbReference>
<sequence>MIARALATLSLLASAPVAAQTVAIIHGRVLTMGPAGEIADGTVILRDGKVVAVGAALATPTDARVIDAMGKIVTPGLVAPVTSLGLAELRSLAGPDDRSSTNDGISAAFDAGDGLNPDSVLIPVARLGGITRSIVTPGYDLKAGRTLLFAGQAAAVQLGSGGPMLVRRGVAMVLAMGEEGAERAGGSRGAALASLAIALDDVRSYARRRADYDRGETRALSLSRIDLEALIPVIEGRMPLLVTVNRASDIREMLAFAHTQRVKLILESASEGWRVAAEIARAGVPVLLTPIENVPASFEMLGATLSNAQRLHAAGVLIGFEGNGPDREREQRHNAGAVVAEGLPYAAALAAITINPARIFGLADRIGSLEPGKEGDAVIWDGDPLETASRPVAIFIRGVVQPMTSRQTELRDRYIQQVRKPQ</sequence>
<evidence type="ECO:0000313" key="3">
    <source>
        <dbReference type="EMBL" id="QNQ08530.1"/>
    </source>
</evidence>
<organism evidence="3 4">
    <name type="scientific">Sphingomonas alpina</name>
    <dbReference type="NCBI Taxonomy" id="653931"/>
    <lineage>
        <taxon>Bacteria</taxon>
        <taxon>Pseudomonadati</taxon>
        <taxon>Pseudomonadota</taxon>
        <taxon>Alphaproteobacteria</taxon>
        <taxon>Sphingomonadales</taxon>
        <taxon>Sphingomonadaceae</taxon>
        <taxon>Sphingomonas</taxon>
    </lineage>
</organism>
<dbReference type="InterPro" id="IPR006680">
    <property type="entry name" value="Amidohydro-rel"/>
</dbReference>
<dbReference type="RefSeq" id="WP_187760858.1">
    <property type="nucleotide sequence ID" value="NZ_CP061038.1"/>
</dbReference>
<reference evidence="3 4" key="1">
    <citation type="submission" date="2020-09" db="EMBL/GenBank/DDBJ databases">
        <title>Sphingomonas sp., a new species isolated from pork steak.</title>
        <authorList>
            <person name="Heidler von Heilborn D."/>
        </authorList>
    </citation>
    <scope>NUCLEOTIDE SEQUENCE [LARGE SCALE GENOMIC DNA]</scope>
    <source>
        <strain evidence="4">S8-3T</strain>
    </source>
</reference>
<dbReference type="InterPro" id="IPR011059">
    <property type="entry name" value="Metal-dep_hydrolase_composite"/>
</dbReference>
<dbReference type="Proteomes" id="UP000516148">
    <property type="component" value="Chromosome"/>
</dbReference>
<dbReference type="KEGG" id="spap:H3Z74_17515"/>
<keyword evidence="4" id="KW-1185">Reference proteome</keyword>
<protein>
    <submittedName>
        <fullName evidence="3">Amidohydrolase family protein</fullName>
    </submittedName>
</protein>
<keyword evidence="1" id="KW-0732">Signal</keyword>
<evidence type="ECO:0000259" key="2">
    <source>
        <dbReference type="Pfam" id="PF01979"/>
    </source>
</evidence>
<gene>
    <name evidence="3" type="ORF">H3Z74_17515</name>
</gene>
<dbReference type="AlphaFoldDB" id="A0A7H0LFS7"/>
<dbReference type="Gene3D" id="3.20.20.140">
    <property type="entry name" value="Metal-dependent hydrolases"/>
    <property type="match status" value="1"/>
</dbReference>
<feature type="chain" id="PRO_5029008377" evidence="1">
    <location>
        <begin position="20"/>
        <end position="422"/>
    </location>
</feature>
<dbReference type="SUPFAM" id="SSF51338">
    <property type="entry name" value="Composite domain of metallo-dependent hydrolases"/>
    <property type="match status" value="1"/>
</dbReference>
<dbReference type="PANTHER" id="PTHR43135">
    <property type="entry name" value="ALPHA-D-RIBOSE 1-METHYLPHOSPHONATE 5-TRIPHOSPHATE DIPHOSPHATASE"/>
    <property type="match status" value="1"/>
</dbReference>